<dbReference type="Proteomes" id="UP000282930">
    <property type="component" value="Chromosome"/>
</dbReference>
<dbReference type="RefSeq" id="WP_039764699.1">
    <property type="nucleotide sequence ID" value="NZ_CP034791.1"/>
</dbReference>
<feature type="signal peptide" evidence="1">
    <location>
        <begin position="1"/>
        <end position="29"/>
    </location>
</feature>
<reference evidence="2 3" key="1">
    <citation type="submission" date="2018-12" db="EMBL/GenBank/DDBJ databases">
        <title>Genome sequence from the cellulolytic species, Caldicellulosiruptor changbaiensis.</title>
        <authorList>
            <person name="Blumer-Schuette S.E."/>
            <person name="Mendoza C."/>
        </authorList>
    </citation>
    <scope>NUCLEOTIDE SEQUENCE [LARGE SCALE GENOMIC DNA]</scope>
    <source>
        <strain evidence="2 3">CBS-Z</strain>
    </source>
</reference>
<organism evidence="2 3">
    <name type="scientific">Caldicellulosiruptor changbaiensis</name>
    <dbReference type="NCBI Taxonomy" id="1222016"/>
    <lineage>
        <taxon>Bacteria</taxon>
        <taxon>Bacillati</taxon>
        <taxon>Bacillota</taxon>
        <taxon>Bacillota incertae sedis</taxon>
        <taxon>Caldicellulosiruptorales</taxon>
        <taxon>Caldicellulosiruptoraceae</taxon>
        <taxon>Caldicellulosiruptor</taxon>
    </lineage>
</organism>
<evidence type="ECO:0000256" key="1">
    <source>
        <dbReference type="SAM" id="SignalP"/>
    </source>
</evidence>
<dbReference type="AlphaFoldDB" id="A0A3T0D6V2"/>
<evidence type="ECO:0000313" key="2">
    <source>
        <dbReference type="EMBL" id="AZT90841.1"/>
    </source>
</evidence>
<evidence type="ECO:0000313" key="3">
    <source>
        <dbReference type="Proteomes" id="UP000282930"/>
    </source>
</evidence>
<feature type="chain" id="PRO_5019084882" evidence="1">
    <location>
        <begin position="30"/>
        <end position="139"/>
    </location>
</feature>
<accession>A0A3T0D6V2</accession>
<name>A0A3T0D6V2_9FIRM</name>
<gene>
    <name evidence="2" type="ORF">ELD05_09405</name>
</gene>
<proteinExistence type="predicted"/>
<keyword evidence="1" id="KW-0732">Signal</keyword>
<dbReference type="EMBL" id="CP034791">
    <property type="protein sequence ID" value="AZT90841.1"/>
    <property type="molecule type" value="Genomic_DNA"/>
</dbReference>
<dbReference type="KEGG" id="ccha:ELD05_09405"/>
<protein>
    <submittedName>
        <fullName evidence="2">Uncharacterized protein</fullName>
    </submittedName>
</protein>
<sequence>MKLHVLKKWSIAILLVFILSLGLSSIAFAQDETPIQFSGSFTVTNEGGKFQVGFVEIDFKKDSLPDGIDAITFYAQIYAENGTVYIEFSPDAKFKKDVHLRCEGYEGYIYDRSAGKNIYVKLKKQQLKTDHFSRFVWSF</sequence>
<keyword evidence="3" id="KW-1185">Reference proteome</keyword>